<sequence length="526" mass="59318">MKKTTFILTCATLLTLGVTAQNKVTGYVYNDLNQNNKKERKEQGIKDVAVSNGEQVVLTDKNGKYELPIGTDHIISIIKPSGYNVTTDANNLPQFFYNHKPQGSPELEFKGVASTGKLPKSINFGLIKTEETTKFTALVFGDPQAYTLEEIGYFKRGIVSEVEAIKNVPFGLSLGDLVGDDLSLFNPYIDAVKEIGVPWYNVMGNHDINFDAKTDTISDETYEAHFGPANYAFNFGKVHFIILDNILYPDPRDGKGYWGGGFREDQLNFVANDLKFVPKDHLIVLAFHIPLSEPNGDAFKDEDREKLFSLLKDYPNTLSLSAHTHIQKQTFFDASQGWLRAKPHHEYNVGTTSGDWYSGKLNEAGIPISTMRDGTPKGYAFLHFDENKYNIEYKVAGKPKDFQIEIFAPKVVGQGRKTRAGIYANFFMGSEKDTVLYRIDSGEWQPMKHVQDYDPSYVSQVNEWDTKTELMAGRRSSNPIISNHLWRGSIPTKLEIGVHKIEIKATDMFGNEYTETSSYRLETPKQ</sequence>
<dbReference type="STRING" id="221126.SAMN04489722_11053"/>
<evidence type="ECO:0000259" key="4">
    <source>
        <dbReference type="Pfam" id="PF16371"/>
    </source>
</evidence>
<name>A0A090X5S5_9FLAO</name>
<dbReference type="InterPro" id="IPR029052">
    <property type="entry name" value="Metallo-depent_PP-like"/>
</dbReference>
<dbReference type="SUPFAM" id="SSF56300">
    <property type="entry name" value="Metallo-dependent phosphatases"/>
    <property type="match status" value="1"/>
</dbReference>
<dbReference type="InterPro" id="IPR032288">
    <property type="entry name" value="Metallophos_C"/>
</dbReference>
<reference evidence="5 6" key="1">
    <citation type="journal article" date="2014" name="Genome Announc.">
        <title>Draft Genome Sequences of Marine Flavobacterium Algibacter lectus Strains SS8 and NR4.</title>
        <authorList>
            <person name="Takatani N."/>
            <person name="Nakanishi M."/>
            <person name="Meirelles P."/>
            <person name="Mino S."/>
            <person name="Suda W."/>
            <person name="Oshima K."/>
            <person name="Hattori M."/>
            <person name="Ohkuma M."/>
            <person name="Hosokawa M."/>
            <person name="Miyashita K."/>
            <person name="Thompson F.L."/>
            <person name="Niwa A."/>
            <person name="Sawabe T."/>
            <person name="Sawabe T."/>
        </authorList>
    </citation>
    <scope>NUCLEOTIDE SEQUENCE [LARGE SCALE GENOMIC DNA]</scope>
    <source>
        <strain evidence="6">JCM19274</strain>
    </source>
</reference>
<dbReference type="EMBL" id="BBNU01000009">
    <property type="protein sequence ID" value="GAL80042.1"/>
    <property type="molecule type" value="Genomic_DNA"/>
</dbReference>
<dbReference type="InterPro" id="IPR004843">
    <property type="entry name" value="Calcineurin-like_PHP"/>
</dbReference>
<evidence type="ECO:0000259" key="3">
    <source>
        <dbReference type="Pfam" id="PF16370"/>
    </source>
</evidence>
<dbReference type="InterPro" id="IPR032285">
    <property type="entry name" value="Metallophos_N"/>
</dbReference>
<feature type="domain" description="Calcineurin-like phosphoesterase C-terminal" evidence="3">
    <location>
        <begin position="346"/>
        <end position="513"/>
    </location>
</feature>
<dbReference type="Gene3D" id="2.60.40.10">
    <property type="entry name" value="Immunoglobulins"/>
    <property type="match status" value="1"/>
</dbReference>
<accession>A0A090X5S5</accession>
<feature type="domain" description="Calcineurin-like phosphoesterase N-terminal" evidence="4">
    <location>
        <begin position="40"/>
        <end position="109"/>
    </location>
</feature>
<proteinExistence type="predicted"/>
<evidence type="ECO:0000313" key="6">
    <source>
        <dbReference type="Proteomes" id="UP000029643"/>
    </source>
</evidence>
<feature type="chain" id="PRO_5001866547" description="Metallophosphoesterase" evidence="1">
    <location>
        <begin position="21"/>
        <end position="526"/>
    </location>
</feature>
<dbReference type="Proteomes" id="UP000029643">
    <property type="component" value="Unassembled WGS sequence"/>
</dbReference>
<dbReference type="RefSeq" id="WP_042498187.1">
    <property type="nucleotide sequence ID" value="NZ_BBNU01000009.1"/>
</dbReference>
<keyword evidence="1" id="KW-0732">Signal</keyword>
<evidence type="ECO:0008006" key="7">
    <source>
        <dbReference type="Google" id="ProtNLM"/>
    </source>
</evidence>
<dbReference type="Pfam" id="PF00149">
    <property type="entry name" value="Metallophos"/>
    <property type="match status" value="1"/>
</dbReference>
<evidence type="ECO:0000256" key="1">
    <source>
        <dbReference type="SAM" id="SignalP"/>
    </source>
</evidence>
<feature type="domain" description="Calcineurin-like phosphoesterase" evidence="2">
    <location>
        <begin position="166"/>
        <end position="326"/>
    </location>
</feature>
<dbReference type="PANTHER" id="PTHR43143:SF6">
    <property type="entry name" value="BLL3016 PROTEIN"/>
    <property type="match status" value="1"/>
</dbReference>
<evidence type="ECO:0000259" key="2">
    <source>
        <dbReference type="Pfam" id="PF00149"/>
    </source>
</evidence>
<dbReference type="InterPro" id="IPR051918">
    <property type="entry name" value="STPP_CPPED1"/>
</dbReference>
<dbReference type="AlphaFoldDB" id="A0A090X5S5"/>
<organism evidence="5 6">
    <name type="scientific">Algibacter lectus</name>
    <dbReference type="NCBI Taxonomy" id="221126"/>
    <lineage>
        <taxon>Bacteria</taxon>
        <taxon>Pseudomonadati</taxon>
        <taxon>Bacteroidota</taxon>
        <taxon>Flavobacteriia</taxon>
        <taxon>Flavobacteriales</taxon>
        <taxon>Flavobacteriaceae</taxon>
        <taxon>Algibacter</taxon>
    </lineage>
</organism>
<feature type="signal peptide" evidence="1">
    <location>
        <begin position="1"/>
        <end position="20"/>
    </location>
</feature>
<dbReference type="Pfam" id="PF16371">
    <property type="entry name" value="MetallophosN"/>
    <property type="match status" value="1"/>
</dbReference>
<gene>
    <name evidence="5" type="ORF">JCM19274_3612</name>
</gene>
<dbReference type="PANTHER" id="PTHR43143">
    <property type="entry name" value="METALLOPHOSPHOESTERASE, CALCINEURIN SUPERFAMILY"/>
    <property type="match status" value="1"/>
</dbReference>
<dbReference type="Pfam" id="PF16370">
    <property type="entry name" value="MetallophosC"/>
    <property type="match status" value="1"/>
</dbReference>
<dbReference type="InterPro" id="IPR013783">
    <property type="entry name" value="Ig-like_fold"/>
</dbReference>
<dbReference type="GO" id="GO:0016787">
    <property type="term" value="F:hydrolase activity"/>
    <property type="evidence" value="ECO:0007669"/>
    <property type="project" value="InterPro"/>
</dbReference>
<protein>
    <recommendedName>
        <fullName evidence="7">Metallophosphoesterase</fullName>
    </recommendedName>
</protein>
<evidence type="ECO:0000313" key="5">
    <source>
        <dbReference type="EMBL" id="GAL80042.1"/>
    </source>
</evidence>
<comment type="caution">
    <text evidence="5">The sequence shown here is derived from an EMBL/GenBank/DDBJ whole genome shotgun (WGS) entry which is preliminary data.</text>
</comment>
<dbReference type="Gene3D" id="3.60.21.10">
    <property type="match status" value="1"/>
</dbReference>